<evidence type="ECO:0000256" key="5">
    <source>
        <dbReference type="SAM" id="Phobius"/>
    </source>
</evidence>
<proteinExistence type="predicted"/>
<dbReference type="GO" id="GO:0016020">
    <property type="term" value="C:membrane"/>
    <property type="evidence" value="ECO:0007669"/>
    <property type="project" value="UniProtKB-SubCell"/>
</dbReference>
<evidence type="ECO:0000256" key="4">
    <source>
        <dbReference type="ARBA" id="ARBA00023136"/>
    </source>
</evidence>
<comment type="caution">
    <text evidence="6">The sequence shown here is derived from an EMBL/GenBank/DDBJ whole genome shotgun (WGS) entry which is preliminary data.</text>
</comment>
<feature type="transmembrane region" description="Helical" evidence="5">
    <location>
        <begin position="107"/>
        <end position="123"/>
    </location>
</feature>
<dbReference type="Pfam" id="PF13564">
    <property type="entry name" value="DoxX_2"/>
    <property type="match status" value="1"/>
</dbReference>
<organism evidence="6 7">
    <name type="scientific">Dyadobacter jiangsuensis</name>
    <dbReference type="NCBI Taxonomy" id="1591085"/>
    <lineage>
        <taxon>Bacteria</taxon>
        <taxon>Pseudomonadati</taxon>
        <taxon>Bacteroidota</taxon>
        <taxon>Cytophagia</taxon>
        <taxon>Cytophagales</taxon>
        <taxon>Spirosomataceae</taxon>
        <taxon>Dyadobacter</taxon>
    </lineage>
</organism>
<gene>
    <name evidence="6" type="ORF">CLV60_107321</name>
</gene>
<reference evidence="6 7" key="1">
    <citation type="submission" date="2018-03" db="EMBL/GenBank/DDBJ databases">
        <title>Genomic Encyclopedia of Archaeal and Bacterial Type Strains, Phase II (KMG-II): from individual species to whole genera.</title>
        <authorList>
            <person name="Goeker M."/>
        </authorList>
    </citation>
    <scope>NUCLEOTIDE SEQUENCE [LARGE SCALE GENOMIC DNA]</scope>
    <source>
        <strain evidence="6 7">DSM 29057</strain>
    </source>
</reference>
<name>A0A2P8G276_9BACT</name>
<sequence>MAIRKFSRWLHTALWLTQVLLSVTLVWAAWMKLFQPAEALSATWPWTGQVPPLLVKLTGIADLLAGIGLILPAWTNIRPGLTFFAAAGVVLLMVCAMVFHLSRGESPVFNIVFGALAAWIAWGRREGAASLC</sequence>
<evidence type="ECO:0000256" key="3">
    <source>
        <dbReference type="ARBA" id="ARBA00022989"/>
    </source>
</evidence>
<keyword evidence="4 5" id="KW-0472">Membrane</keyword>
<dbReference type="OrthoDB" id="3385086at2"/>
<dbReference type="RefSeq" id="WP_106596567.1">
    <property type="nucleotide sequence ID" value="NZ_PYAS01000007.1"/>
</dbReference>
<dbReference type="EMBL" id="PYAS01000007">
    <property type="protein sequence ID" value="PSL28056.1"/>
    <property type="molecule type" value="Genomic_DNA"/>
</dbReference>
<evidence type="ECO:0000313" key="6">
    <source>
        <dbReference type="EMBL" id="PSL28056.1"/>
    </source>
</evidence>
<feature type="transmembrane region" description="Helical" evidence="5">
    <location>
        <begin position="81"/>
        <end position="101"/>
    </location>
</feature>
<feature type="transmembrane region" description="Helical" evidence="5">
    <location>
        <begin position="52"/>
        <end position="74"/>
    </location>
</feature>
<evidence type="ECO:0000256" key="1">
    <source>
        <dbReference type="ARBA" id="ARBA00004141"/>
    </source>
</evidence>
<comment type="subcellular location">
    <subcellularLocation>
        <location evidence="1">Membrane</location>
        <topology evidence="1">Multi-pass membrane protein</topology>
    </subcellularLocation>
</comment>
<evidence type="ECO:0000256" key="2">
    <source>
        <dbReference type="ARBA" id="ARBA00022692"/>
    </source>
</evidence>
<keyword evidence="3 5" id="KW-1133">Transmembrane helix</keyword>
<protein>
    <submittedName>
        <fullName evidence="6">DoxX-like protein</fullName>
    </submittedName>
</protein>
<accession>A0A2P8G276</accession>
<keyword evidence="2 5" id="KW-0812">Transmembrane</keyword>
<evidence type="ECO:0000313" key="7">
    <source>
        <dbReference type="Proteomes" id="UP000241964"/>
    </source>
</evidence>
<dbReference type="AlphaFoldDB" id="A0A2P8G276"/>
<keyword evidence="7" id="KW-1185">Reference proteome</keyword>
<dbReference type="Proteomes" id="UP000241964">
    <property type="component" value="Unassembled WGS sequence"/>
</dbReference>
<dbReference type="InterPro" id="IPR032808">
    <property type="entry name" value="DoxX"/>
</dbReference>